<feature type="compositionally biased region" description="Polar residues" evidence="1">
    <location>
        <begin position="34"/>
        <end position="45"/>
    </location>
</feature>
<accession>U2CC07</accession>
<evidence type="ECO:0000313" key="3">
    <source>
        <dbReference type="Proteomes" id="UP000016496"/>
    </source>
</evidence>
<proteinExistence type="predicted"/>
<comment type="caution">
    <text evidence="2">The sequence shown here is derived from an EMBL/GenBank/DDBJ whole genome shotgun (WGS) entry which is preliminary data.</text>
</comment>
<dbReference type="AlphaFoldDB" id="U2CC07"/>
<dbReference type="HOGENOM" id="CLU_3196305_0_0_10"/>
<reference evidence="2 3" key="1">
    <citation type="submission" date="2013-08" db="EMBL/GenBank/DDBJ databases">
        <authorList>
            <person name="Weinstock G."/>
            <person name="Sodergren E."/>
            <person name="Wylie T."/>
            <person name="Fulton L."/>
            <person name="Fulton R."/>
            <person name="Fronick C."/>
            <person name="O'Laughlin M."/>
            <person name="Godfrey J."/>
            <person name="Miner T."/>
            <person name="Herter B."/>
            <person name="Appelbaum E."/>
            <person name="Cordes M."/>
            <person name="Lek S."/>
            <person name="Wollam A."/>
            <person name="Pepin K.H."/>
            <person name="Palsikar V.B."/>
            <person name="Mitreva M."/>
            <person name="Wilson R.K."/>
        </authorList>
    </citation>
    <scope>NUCLEOTIDE SEQUENCE [LARGE SCALE GENOMIC DNA]</scope>
    <source>
        <strain evidence="2 3">F0041</strain>
    </source>
</reference>
<sequence length="45" mass="4864">MILILGLSGFFASVGLRFSSNSRLPGLSHEQISRNKSSQIKGSKN</sequence>
<organism evidence="2 3">
    <name type="scientific">Bacteroides pyogenes F0041</name>
    <dbReference type="NCBI Taxonomy" id="1321819"/>
    <lineage>
        <taxon>Bacteria</taxon>
        <taxon>Pseudomonadati</taxon>
        <taxon>Bacteroidota</taxon>
        <taxon>Bacteroidia</taxon>
        <taxon>Bacteroidales</taxon>
        <taxon>Bacteroidaceae</taxon>
        <taxon>Bacteroides</taxon>
    </lineage>
</organism>
<evidence type="ECO:0000313" key="2">
    <source>
        <dbReference type="EMBL" id="ERI81553.1"/>
    </source>
</evidence>
<evidence type="ECO:0000256" key="1">
    <source>
        <dbReference type="SAM" id="MobiDB-lite"/>
    </source>
</evidence>
<protein>
    <submittedName>
        <fullName evidence="2">Uncharacterized protein</fullName>
    </submittedName>
</protein>
<feature type="region of interest" description="Disordered" evidence="1">
    <location>
        <begin position="26"/>
        <end position="45"/>
    </location>
</feature>
<dbReference type="PATRIC" id="fig|1321819.3.peg.2865"/>
<gene>
    <name evidence="2" type="ORF">HMPREF1981_03098</name>
</gene>
<dbReference type="Proteomes" id="UP000016496">
    <property type="component" value="Unassembled WGS sequence"/>
</dbReference>
<dbReference type="EMBL" id="AWSV01000159">
    <property type="protein sequence ID" value="ERI81553.1"/>
    <property type="molecule type" value="Genomic_DNA"/>
</dbReference>
<name>U2CC07_9BACE</name>